<feature type="domain" description="GFO/IDH/MocA-like oxidoreductase" evidence="2">
    <location>
        <begin position="102"/>
        <end position="184"/>
    </location>
</feature>
<reference evidence="3" key="1">
    <citation type="journal article" date="2014" name="Front. Microbiol.">
        <title>High frequency of phylogenetically diverse reductive dehalogenase-homologous genes in deep subseafloor sedimentary metagenomes.</title>
        <authorList>
            <person name="Kawai M."/>
            <person name="Futagami T."/>
            <person name="Toyoda A."/>
            <person name="Takaki Y."/>
            <person name="Nishi S."/>
            <person name="Hori S."/>
            <person name="Arai W."/>
            <person name="Tsubouchi T."/>
            <person name="Morono Y."/>
            <person name="Uchiyama I."/>
            <person name="Ito T."/>
            <person name="Fujiyama A."/>
            <person name="Inagaki F."/>
            <person name="Takami H."/>
        </authorList>
    </citation>
    <scope>NUCLEOTIDE SEQUENCE</scope>
    <source>
        <strain evidence="3">Expedition CK06-06</strain>
    </source>
</reference>
<feature type="domain" description="GFO/IDH/MocA-like oxidoreductase" evidence="2">
    <location>
        <begin position="203"/>
        <end position="282"/>
    </location>
</feature>
<gene>
    <name evidence="3" type="ORF">S03H2_20838</name>
</gene>
<accession>X1F3Y3</accession>
<feature type="domain" description="GFO/IDH/MocA-like oxidoreductase" evidence="2">
    <location>
        <begin position="2"/>
        <end position="83"/>
    </location>
</feature>
<proteinExistence type="predicted"/>
<sequence length="282" mass="31170">QGYVLIDMGCHCAEICRSFIGKDVRPMQAFAHHDTMVHPIAAEDFSIGLVRFENGAVGQIESSWTFRGGMDLRDEVSGTEGTIWLNHWLRTGFEMFSSGGGQGYVLIDMGCHCAEICRSFIGKDVRPMQAFAHHDTMVHPIAAEDFSIGLVRFENGAVGQIESSWTFRGGMDLRDEVSGTEGTIWLNHWLRTGFEMFSSGGGQGYVLIDMGCHCAEICRSFIGKDVRPMQAFAHHDTMVHPIAAEDFSIGLVRFENGAVGQIESSWTFRGGMDLRDEVSGTE</sequence>
<dbReference type="EMBL" id="BARU01011033">
    <property type="protein sequence ID" value="GAH40351.1"/>
    <property type="molecule type" value="Genomic_DNA"/>
</dbReference>
<dbReference type="Pfam" id="PF22725">
    <property type="entry name" value="GFO_IDH_MocA_C3"/>
    <property type="match status" value="3"/>
</dbReference>
<name>X1F3Y3_9ZZZZ</name>
<evidence type="ECO:0000313" key="3">
    <source>
        <dbReference type="EMBL" id="GAH40351.1"/>
    </source>
</evidence>
<dbReference type="PANTHER" id="PTHR42840">
    <property type="entry name" value="NAD(P)-BINDING ROSSMANN-FOLD SUPERFAMILY PROTEIN-RELATED"/>
    <property type="match status" value="1"/>
</dbReference>
<organism evidence="3">
    <name type="scientific">marine sediment metagenome</name>
    <dbReference type="NCBI Taxonomy" id="412755"/>
    <lineage>
        <taxon>unclassified sequences</taxon>
        <taxon>metagenomes</taxon>
        <taxon>ecological metagenomes</taxon>
    </lineage>
</organism>
<feature type="non-terminal residue" evidence="3">
    <location>
        <position position="1"/>
    </location>
</feature>
<comment type="caution">
    <text evidence="3">The sequence shown here is derived from an EMBL/GenBank/DDBJ whole genome shotgun (WGS) entry which is preliminary data.</text>
</comment>
<evidence type="ECO:0000256" key="1">
    <source>
        <dbReference type="ARBA" id="ARBA00023002"/>
    </source>
</evidence>
<protein>
    <recommendedName>
        <fullName evidence="2">GFO/IDH/MocA-like oxidoreductase domain-containing protein</fullName>
    </recommendedName>
</protein>
<evidence type="ECO:0000259" key="2">
    <source>
        <dbReference type="Pfam" id="PF22725"/>
    </source>
</evidence>
<dbReference type="SUPFAM" id="SSF55347">
    <property type="entry name" value="Glyceraldehyde-3-phosphate dehydrogenase-like, C-terminal domain"/>
    <property type="match status" value="3"/>
</dbReference>
<dbReference type="GO" id="GO:0016491">
    <property type="term" value="F:oxidoreductase activity"/>
    <property type="evidence" value="ECO:0007669"/>
    <property type="project" value="UniProtKB-KW"/>
</dbReference>
<dbReference type="Gene3D" id="3.30.360.10">
    <property type="entry name" value="Dihydrodipicolinate Reductase, domain 2"/>
    <property type="match status" value="3"/>
</dbReference>
<dbReference type="InterPro" id="IPR055170">
    <property type="entry name" value="GFO_IDH_MocA-like_dom"/>
</dbReference>
<feature type="non-terminal residue" evidence="3">
    <location>
        <position position="282"/>
    </location>
</feature>
<dbReference type="PANTHER" id="PTHR42840:SF3">
    <property type="entry name" value="BINDING ROSSMANN FOLD OXIDOREDUCTASE, PUTATIVE (AFU_ORTHOLOGUE AFUA_2G10240)-RELATED"/>
    <property type="match status" value="1"/>
</dbReference>
<dbReference type="AlphaFoldDB" id="X1F3Y3"/>
<keyword evidence="1" id="KW-0560">Oxidoreductase</keyword>